<dbReference type="RefSeq" id="WP_054437548.1">
    <property type="nucleotide sequence ID" value="NZ_CYTI01000003.1"/>
</dbReference>
<gene>
    <name evidence="1" type="ORF">O9570_17085</name>
</gene>
<name>A0A9X3L0C5_ALCXX</name>
<protein>
    <submittedName>
        <fullName evidence="1">Uncharacterized protein</fullName>
    </submittedName>
</protein>
<evidence type="ECO:0000313" key="1">
    <source>
        <dbReference type="EMBL" id="MCZ8403170.1"/>
    </source>
</evidence>
<dbReference type="AlphaFoldDB" id="A0A9X3L0C5"/>
<sequence length="93" mass="10209">MTVEFMAGPPLANPAAFDSVDELRNALHGANKDLVNLFFEHCALRSSFADLSQLLSDIMSAQLGNDDDALRRHIAAAVERTRFALTDKPATRH</sequence>
<reference evidence="1" key="1">
    <citation type="submission" date="2022-12" db="EMBL/GenBank/DDBJ databases">
        <authorList>
            <person name="Voronina O.L."/>
            <person name="Kunda M.S."/>
            <person name="Ryzhova N."/>
            <person name="Aksenova E.I."/>
        </authorList>
    </citation>
    <scope>NUCLEOTIDE SEQUENCE</scope>
    <source>
        <strain evidence="1">SCCH136:Ach223948</strain>
    </source>
</reference>
<comment type="caution">
    <text evidence="1">The sequence shown here is derived from an EMBL/GenBank/DDBJ whole genome shotgun (WGS) entry which is preliminary data.</text>
</comment>
<accession>A0A9X3L0C5</accession>
<proteinExistence type="predicted"/>
<dbReference type="Proteomes" id="UP001141992">
    <property type="component" value="Unassembled WGS sequence"/>
</dbReference>
<evidence type="ECO:0000313" key="2">
    <source>
        <dbReference type="Proteomes" id="UP001141992"/>
    </source>
</evidence>
<organism evidence="1 2">
    <name type="scientific">Alcaligenes xylosoxydans xylosoxydans</name>
    <name type="common">Achromobacter xylosoxidans</name>
    <dbReference type="NCBI Taxonomy" id="85698"/>
    <lineage>
        <taxon>Bacteria</taxon>
        <taxon>Pseudomonadati</taxon>
        <taxon>Pseudomonadota</taxon>
        <taxon>Betaproteobacteria</taxon>
        <taxon>Burkholderiales</taxon>
        <taxon>Alcaligenaceae</taxon>
        <taxon>Achromobacter</taxon>
    </lineage>
</organism>
<dbReference type="EMBL" id="JAPZVI010000013">
    <property type="protein sequence ID" value="MCZ8403170.1"/>
    <property type="molecule type" value="Genomic_DNA"/>
</dbReference>